<gene>
    <name evidence="3" type="ORF">IPV69_21995</name>
</gene>
<keyword evidence="4" id="KW-1185">Reference proteome</keyword>
<dbReference type="Proteomes" id="UP000593765">
    <property type="component" value="Chromosome"/>
</dbReference>
<accession>A0A7M2WVK4</accession>
<keyword evidence="2" id="KW-0732">Signal</keyword>
<evidence type="ECO:0000256" key="1">
    <source>
        <dbReference type="SAM" id="Phobius"/>
    </source>
</evidence>
<dbReference type="EMBL" id="CP063458">
    <property type="protein sequence ID" value="QOV88871.1"/>
    <property type="molecule type" value="Genomic_DNA"/>
</dbReference>
<feature type="transmembrane region" description="Helical" evidence="1">
    <location>
        <begin position="262"/>
        <end position="281"/>
    </location>
</feature>
<evidence type="ECO:0000313" key="4">
    <source>
        <dbReference type="Proteomes" id="UP000593765"/>
    </source>
</evidence>
<dbReference type="AlphaFoldDB" id="A0A7M2WVK4"/>
<feature type="signal peptide" evidence="2">
    <location>
        <begin position="1"/>
        <end position="31"/>
    </location>
</feature>
<keyword evidence="1" id="KW-0472">Membrane</keyword>
<reference evidence="3 4" key="1">
    <citation type="submission" date="2020-10" db="EMBL/GenBank/DDBJ databases">
        <title>Wide distribution of Phycisphaera-like planctomycetes from WD2101 soil group in peatlands and genome analysis of the first cultivated representative.</title>
        <authorList>
            <person name="Dedysh S.N."/>
            <person name="Beletsky A.V."/>
            <person name="Ivanova A."/>
            <person name="Kulichevskaya I.S."/>
            <person name="Suzina N.E."/>
            <person name="Philippov D.A."/>
            <person name="Rakitin A.L."/>
            <person name="Mardanov A.V."/>
            <person name="Ravin N.V."/>
        </authorList>
    </citation>
    <scope>NUCLEOTIDE SEQUENCE [LARGE SCALE GENOMIC DNA]</scope>
    <source>
        <strain evidence="3 4">M1803</strain>
    </source>
</reference>
<dbReference type="Pfam" id="PF09935">
    <property type="entry name" value="DUF2167"/>
    <property type="match status" value="1"/>
</dbReference>
<dbReference type="KEGG" id="hbs:IPV69_21995"/>
<keyword evidence="1" id="KW-1133">Transmembrane helix</keyword>
<feature type="chain" id="PRO_5034723949" evidence="2">
    <location>
        <begin position="32"/>
        <end position="295"/>
    </location>
</feature>
<protein>
    <submittedName>
        <fullName evidence="3">DUF2167 domain-containing protein</fullName>
    </submittedName>
</protein>
<evidence type="ECO:0000313" key="3">
    <source>
        <dbReference type="EMBL" id="QOV88871.1"/>
    </source>
</evidence>
<name>A0A7M2WVK4_9BACT</name>
<organism evidence="3 4">
    <name type="scientific">Humisphaera borealis</name>
    <dbReference type="NCBI Taxonomy" id="2807512"/>
    <lineage>
        <taxon>Bacteria</taxon>
        <taxon>Pseudomonadati</taxon>
        <taxon>Planctomycetota</taxon>
        <taxon>Phycisphaerae</taxon>
        <taxon>Tepidisphaerales</taxon>
        <taxon>Tepidisphaeraceae</taxon>
        <taxon>Humisphaera</taxon>
    </lineage>
</organism>
<dbReference type="InterPro" id="IPR018682">
    <property type="entry name" value="DUF2167_membr"/>
</dbReference>
<dbReference type="RefSeq" id="WP_206291879.1">
    <property type="nucleotide sequence ID" value="NZ_CP063458.1"/>
</dbReference>
<keyword evidence="1" id="KW-0812">Transmembrane</keyword>
<proteinExistence type="predicted"/>
<evidence type="ECO:0000256" key="2">
    <source>
        <dbReference type="SAM" id="SignalP"/>
    </source>
</evidence>
<sequence length="295" mass="31713">MAHTTTIHRRLTGLLAGLALALLAIPSGALAQSDRKEINDRFKAIEWVTGPGTGDLGNATIKVPAGYRFTGASGAEAYCHYTGNNYGGEVGVLEPVPGKNASDFFILFTFDGTGYVKDDEKSKLDDEFAETLLKQFKEGTDKGNAERASRGAGPIHVTGWNQKPFYDDQTKNLTWAVIVSGQGGASVNYESKVLGRRGVMAVNMVVDQQAVAKTIPEYRKLVSGLNYKAGDTYSEFREGDKIAEYGLIGLASGGIAIAAIKWWKPLMQFGIFIIAGVGIAIKKVFSMFKSKPASV</sequence>